<reference evidence="1 2" key="1">
    <citation type="submission" date="2019-02" db="EMBL/GenBank/DDBJ databases">
        <title>Genome sequencing of the rare red list fungi Phellinidium pouzarii.</title>
        <authorList>
            <person name="Buettner E."/>
            <person name="Kellner H."/>
        </authorList>
    </citation>
    <scope>NUCLEOTIDE SEQUENCE [LARGE SCALE GENOMIC DNA]</scope>
    <source>
        <strain evidence="1 2">DSM 108285</strain>
    </source>
</reference>
<accession>A0A4S4K7Z9</accession>
<organism evidence="1 2">
    <name type="scientific">Phellinidium pouzarii</name>
    <dbReference type="NCBI Taxonomy" id="167371"/>
    <lineage>
        <taxon>Eukaryota</taxon>
        <taxon>Fungi</taxon>
        <taxon>Dikarya</taxon>
        <taxon>Basidiomycota</taxon>
        <taxon>Agaricomycotina</taxon>
        <taxon>Agaricomycetes</taxon>
        <taxon>Hymenochaetales</taxon>
        <taxon>Hymenochaetaceae</taxon>
        <taxon>Phellinidium</taxon>
    </lineage>
</organism>
<gene>
    <name evidence="1" type="ORF">EW145_g8239</name>
</gene>
<keyword evidence="2" id="KW-1185">Reference proteome</keyword>
<evidence type="ECO:0000313" key="2">
    <source>
        <dbReference type="Proteomes" id="UP000308199"/>
    </source>
</evidence>
<evidence type="ECO:0000313" key="1">
    <source>
        <dbReference type="EMBL" id="THG93983.1"/>
    </source>
</evidence>
<sequence length="210" mass="23501">MPYRTNSSLLSPSVDLYKPRPPPLSPSLPLPSSPLLLMALLRPAPSSPRQRPMHLAVVLSRLLLALAHLSTFRRRPPPSVSRFFSFLFCSFHLQLQLQLSLYDSIDFKSLSRPTSASTRYNVLPTLSPLSIFLTSEYASRGPPWPVLFSRLSIPFPECRRHLSALYPSFDVCFPESGHIASRCPCCEALTRGRVCGRDSSFIVAWDTSTP</sequence>
<dbReference type="Proteomes" id="UP000308199">
    <property type="component" value="Unassembled WGS sequence"/>
</dbReference>
<dbReference type="EMBL" id="SGPK01001182">
    <property type="protein sequence ID" value="THG93983.1"/>
    <property type="molecule type" value="Genomic_DNA"/>
</dbReference>
<protein>
    <submittedName>
        <fullName evidence="1">Uncharacterized protein</fullName>
    </submittedName>
</protein>
<proteinExistence type="predicted"/>
<dbReference type="AlphaFoldDB" id="A0A4S4K7Z9"/>
<name>A0A4S4K7Z9_9AGAM</name>
<comment type="caution">
    <text evidence="1">The sequence shown here is derived from an EMBL/GenBank/DDBJ whole genome shotgun (WGS) entry which is preliminary data.</text>
</comment>